<protein>
    <submittedName>
        <fullName evidence="1">Uncharacterized protein</fullName>
    </submittedName>
</protein>
<comment type="caution">
    <text evidence="1">The sequence shown here is derived from an EMBL/GenBank/DDBJ whole genome shotgun (WGS) entry which is preliminary data.</text>
</comment>
<dbReference type="EMBL" id="BPLR01003655">
    <property type="protein sequence ID" value="GIX87140.1"/>
    <property type="molecule type" value="Genomic_DNA"/>
</dbReference>
<dbReference type="Proteomes" id="UP001054945">
    <property type="component" value="Unassembled WGS sequence"/>
</dbReference>
<keyword evidence="2" id="KW-1185">Reference proteome</keyword>
<name>A0AAV4NTS9_CAEEX</name>
<sequence length="55" mass="6030">MLFNANEGRESISDFCVNAAFPAHIKGFELLETLTIKEIGRIGGKDCSPVNFGRD</sequence>
<organism evidence="1 2">
    <name type="scientific">Caerostris extrusa</name>
    <name type="common">Bark spider</name>
    <name type="synonym">Caerostris bankana</name>
    <dbReference type="NCBI Taxonomy" id="172846"/>
    <lineage>
        <taxon>Eukaryota</taxon>
        <taxon>Metazoa</taxon>
        <taxon>Ecdysozoa</taxon>
        <taxon>Arthropoda</taxon>
        <taxon>Chelicerata</taxon>
        <taxon>Arachnida</taxon>
        <taxon>Araneae</taxon>
        <taxon>Araneomorphae</taxon>
        <taxon>Entelegynae</taxon>
        <taxon>Araneoidea</taxon>
        <taxon>Araneidae</taxon>
        <taxon>Caerostris</taxon>
    </lineage>
</organism>
<gene>
    <name evidence="1" type="ORF">CEXT_246741</name>
</gene>
<evidence type="ECO:0000313" key="2">
    <source>
        <dbReference type="Proteomes" id="UP001054945"/>
    </source>
</evidence>
<reference evidence="1 2" key="1">
    <citation type="submission" date="2021-06" db="EMBL/GenBank/DDBJ databases">
        <title>Caerostris extrusa draft genome.</title>
        <authorList>
            <person name="Kono N."/>
            <person name="Arakawa K."/>
        </authorList>
    </citation>
    <scope>NUCLEOTIDE SEQUENCE [LARGE SCALE GENOMIC DNA]</scope>
</reference>
<proteinExistence type="predicted"/>
<evidence type="ECO:0000313" key="1">
    <source>
        <dbReference type="EMBL" id="GIX87140.1"/>
    </source>
</evidence>
<dbReference type="AlphaFoldDB" id="A0AAV4NTS9"/>
<feature type="non-terminal residue" evidence="1">
    <location>
        <position position="55"/>
    </location>
</feature>
<accession>A0AAV4NTS9</accession>